<organism evidence="2 3">
    <name type="scientific">Paraburkholderia bannensis</name>
    <dbReference type="NCBI Taxonomy" id="765414"/>
    <lineage>
        <taxon>Bacteria</taxon>
        <taxon>Pseudomonadati</taxon>
        <taxon>Pseudomonadota</taxon>
        <taxon>Betaproteobacteria</taxon>
        <taxon>Burkholderiales</taxon>
        <taxon>Burkholderiaceae</taxon>
        <taxon>Paraburkholderia</taxon>
    </lineage>
</organism>
<evidence type="ECO:0000313" key="2">
    <source>
        <dbReference type="EMBL" id="MBB6104666.1"/>
    </source>
</evidence>
<dbReference type="EMBL" id="JACHBW010000013">
    <property type="protein sequence ID" value="MBB6104666.1"/>
    <property type="molecule type" value="Genomic_DNA"/>
</dbReference>
<reference evidence="2 3" key="1">
    <citation type="submission" date="2020-08" db="EMBL/GenBank/DDBJ databases">
        <title>Above-ground endophytic microbial communities from plants in different locations in the United States.</title>
        <authorList>
            <person name="Frank C."/>
        </authorList>
    </citation>
    <scope>NUCLEOTIDE SEQUENCE [LARGE SCALE GENOMIC DNA]</scope>
    <source>
        <strain evidence="2 3">WP4_2_2</strain>
    </source>
</reference>
<evidence type="ECO:0000313" key="3">
    <source>
        <dbReference type="Proteomes" id="UP000571554"/>
    </source>
</evidence>
<comment type="caution">
    <text evidence="2">The sequence shown here is derived from an EMBL/GenBank/DDBJ whole genome shotgun (WGS) entry which is preliminary data.</text>
</comment>
<sequence>MMVRRNYARKGWKTPGKRQVRTKFAPASHAPF</sequence>
<keyword evidence="3" id="KW-1185">Reference proteome</keyword>
<feature type="compositionally biased region" description="Basic residues" evidence="1">
    <location>
        <begin position="1"/>
        <end position="21"/>
    </location>
</feature>
<gene>
    <name evidence="2" type="ORF">F4827_004525</name>
</gene>
<name>A0A7W9WUT0_9BURK</name>
<dbReference type="Proteomes" id="UP000571554">
    <property type="component" value="Unassembled WGS sequence"/>
</dbReference>
<feature type="region of interest" description="Disordered" evidence="1">
    <location>
        <begin position="1"/>
        <end position="32"/>
    </location>
</feature>
<protein>
    <submittedName>
        <fullName evidence="2">Uncharacterized protein</fullName>
    </submittedName>
</protein>
<accession>A0A7W9WUT0</accession>
<dbReference type="AlphaFoldDB" id="A0A7W9WUT0"/>
<evidence type="ECO:0000256" key="1">
    <source>
        <dbReference type="SAM" id="MobiDB-lite"/>
    </source>
</evidence>
<proteinExistence type="predicted"/>